<gene>
    <name evidence="2" type="ORF">NX773_03945</name>
</gene>
<organism evidence="2 3">
    <name type="scientific">Massilia solisilvae</name>
    <dbReference type="NCBI Taxonomy" id="1811225"/>
    <lineage>
        <taxon>Bacteria</taxon>
        <taxon>Pseudomonadati</taxon>
        <taxon>Pseudomonadota</taxon>
        <taxon>Betaproteobacteria</taxon>
        <taxon>Burkholderiales</taxon>
        <taxon>Oxalobacteraceae</taxon>
        <taxon>Telluria group</taxon>
        <taxon>Massilia</taxon>
    </lineage>
</organism>
<sequence length="267" mass="28401">MFSIPSTRKLPGVVASLPAFIPLLLLAGCGGSDQARQSSPPPFADSGPPDQVCVSGQPTGQAPPPYLLGAINSSEPATPPAPATLAAVSAATSDPLGEPIALADTYTGLVQGTLYNTAAWPAWWGTGKTVDTVQCLLNGTWHKHMLISIYKDGKRLGFPDGIGRVHAGCYHAYEMHVHDVTGIIHMEADAPRNYNLGNWFSLWGQPLGRDNTAGLAGPVRFYIIENGKITRYDGDPHDIAMVAHREILIVSGSTLSVVPKYQWPLGI</sequence>
<evidence type="ECO:0000313" key="2">
    <source>
        <dbReference type="EMBL" id="MCS0607320.1"/>
    </source>
</evidence>
<reference evidence="2 3" key="1">
    <citation type="submission" date="2022-08" db="EMBL/GenBank/DDBJ databases">
        <title>Reclassification of Massilia species as members of the genera Telluria, Duganella, Pseudoduganella, Mokoshia gen. nov. and Zemynaea gen. nov. using orthogonal and non-orthogonal genome-based approaches.</title>
        <authorList>
            <person name="Bowman J.P."/>
        </authorList>
    </citation>
    <scope>NUCLEOTIDE SEQUENCE [LARGE SCALE GENOMIC DNA]</scope>
    <source>
        <strain evidence="2 3">JCM 31607</strain>
    </source>
</reference>
<accession>A0ABT2BGZ4</accession>
<keyword evidence="3" id="KW-1185">Reference proteome</keyword>
<name>A0ABT2BGZ4_9BURK</name>
<comment type="caution">
    <text evidence="2">The sequence shown here is derived from an EMBL/GenBank/DDBJ whole genome shotgun (WGS) entry which is preliminary data.</text>
</comment>
<dbReference type="RefSeq" id="WP_258855057.1">
    <property type="nucleotide sequence ID" value="NZ_JANUGV010000001.1"/>
</dbReference>
<feature type="region of interest" description="Disordered" evidence="1">
    <location>
        <begin position="34"/>
        <end position="59"/>
    </location>
</feature>
<protein>
    <recommendedName>
        <fullName evidence="4">Lipoprotein</fullName>
    </recommendedName>
</protein>
<evidence type="ECO:0000313" key="3">
    <source>
        <dbReference type="Proteomes" id="UP001205861"/>
    </source>
</evidence>
<dbReference type="Proteomes" id="UP001205861">
    <property type="component" value="Unassembled WGS sequence"/>
</dbReference>
<proteinExistence type="predicted"/>
<evidence type="ECO:0008006" key="4">
    <source>
        <dbReference type="Google" id="ProtNLM"/>
    </source>
</evidence>
<dbReference type="EMBL" id="JANUGV010000001">
    <property type="protein sequence ID" value="MCS0607320.1"/>
    <property type="molecule type" value="Genomic_DNA"/>
</dbReference>
<evidence type="ECO:0000256" key="1">
    <source>
        <dbReference type="SAM" id="MobiDB-lite"/>
    </source>
</evidence>